<feature type="compositionally biased region" description="Pro residues" evidence="1">
    <location>
        <begin position="317"/>
        <end position="336"/>
    </location>
</feature>
<dbReference type="AlphaFoldDB" id="A0AAW8E3U2"/>
<dbReference type="RefSeq" id="WP_260685089.1">
    <property type="nucleotide sequence ID" value="NZ_JAUSRR010000010.1"/>
</dbReference>
<dbReference type="Proteomes" id="UP001244295">
    <property type="component" value="Unassembled WGS sequence"/>
</dbReference>
<proteinExistence type="predicted"/>
<dbReference type="EMBL" id="JAUSRR010000010">
    <property type="protein sequence ID" value="MDP9926247.1"/>
    <property type="molecule type" value="Genomic_DNA"/>
</dbReference>
<organism evidence="2 3">
    <name type="scientific">Variovorax boronicumulans</name>
    <dbReference type="NCBI Taxonomy" id="436515"/>
    <lineage>
        <taxon>Bacteria</taxon>
        <taxon>Pseudomonadati</taxon>
        <taxon>Pseudomonadota</taxon>
        <taxon>Betaproteobacteria</taxon>
        <taxon>Burkholderiales</taxon>
        <taxon>Comamonadaceae</taxon>
        <taxon>Variovorax</taxon>
    </lineage>
</organism>
<evidence type="ECO:0000313" key="2">
    <source>
        <dbReference type="EMBL" id="MDP9926247.1"/>
    </source>
</evidence>
<accession>A0AAW8E3U2</accession>
<protein>
    <submittedName>
        <fullName evidence="2">Uncharacterized protein</fullName>
    </submittedName>
</protein>
<gene>
    <name evidence="2" type="ORF">J2W25_005294</name>
</gene>
<evidence type="ECO:0000256" key="1">
    <source>
        <dbReference type="SAM" id="MobiDB-lite"/>
    </source>
</evidence>
<name>A0AAW8E3U2_9BURK</name>
<comment type="caution">
    <text evidence="2">The sequence shown here is derived from an EMBL/GenBank/DDBJ whole genome shotgun (WGS) entry which is preliminary data.</text>
</comment>
<sequence length="336" mass="37272">MVFTSGIRKALLGGCFLLVGLTAFAQPELYRSVLDLSYKSARPALPVAAYRNISGAEFRSMVNKAFQKSDFSLVAVGQQKNKSTVFEFKFNADPKWRFVPTVLVSAEELLDGKKKCNPCYLRFFEIKNAPEVKALPWMAQYDLSARLLPAIDNAYATIESVGREHIDPAFRFDYKRQWEGEKTLFGNAFVGLSLPSLKENIVRAYQSAGFQPIEGEAPPKAPELTLAFSFPVDPAKEGGVVYKVKVLSQYDADGHCYPCEVIEYFDPHQQLPPAGLSGVVSRASLESRFTAARNAAYESMRTDLERYLRPRSVFSVPPKPAPLGSPRPPPMPVAAT</sequence>
<evidence type="ECO:0000313" key="3">
    <source>
        <dbReference type="Proteomes" id="UP001244295"/>
    </source>
</evidence>
<reference evidence="2" key="1">
    <citation type="submission" date="2023-07" db="EMBL/GenBank/DDBJ databases">
        <title>Sorghum-associated microbial communities from plants grown in Nebraska, USA.</title>
        <authorList>
            <person name="Schachtman D."/>
        </authorList>
    </citation>
    <scope>NUCLEOTIDE SEQUENCE</scope>
    <source>
        <strain evidence="2">DS2795</strain>
    </source>
</reference>
<feature type="region of interest" description="Disordered" evidence="1">
    <location>
        <begin position="313"/>
        <end position="336"/>
    </location>
</feature>